<reference evidence="2" key="1">
    <citation type="submission" date="2018-05" db="EMBL/GenBank/DDBJ databases">
        <authorList>
            <person name="Lanie J.A."/>
            <person name="Ng W.-L."/>
            <person name="Kazmierczak K.M."/>
            <person name="Andrzejewski T.M."/>
            <person name="Davidsen T.M."/>
            <person name="Wayne K.J."/>
            <person name="Tettelin H."/>
            <person name="Glass J.I."/>
            <person name="Rusch D."/>
            <person name="Podicherti R."/>
            <person name="Tsui H.-C.T."/>
            <person name="Winkler M.E."/>
        </authorList>
    </citation>
    <scope>NUCLEOTIDE SEQUENCE</scope>
</reference>
<dbReference type="AlphaFoldDB" id="A0A383A2N3"/>
<feature type="domain" description="Rhodanese" evidence="1">
    <location>
        <begin position="6"/>
        <end position="67"/>
    </location>
</feature>
<evidence type="ECO:0000313" key="2">
    <source>
        <dbReference type="EMBL" id="SVE02156.1"/>
    </source>
</evidence>
<dbReference type="PANTHER" id="PTHR43031:SF17">
    <property type="entry name" value="SULFURTRANSFERASE YTWF-RELATED"/>
    <property type="match status" value="1"/>
</dbReference>
<organism evidence="2">
    <name type="scientific">marine metagenome</name>
    <dbReference type="NCBI Taxonomy" id="408172"/>
    <lineage>
        <taxon>unclassified sequences</taxon>
        <taxon>metagenomes</taxon>
        <taxon>ecological metagenomes</taxon>
    </lineage>
</organism>
<sequence length="69" mass="8132">KLIPMQEIPERLDELEPWRQKRLVVHCHHGVRSLRVAKWLREQGFDNAQSLKGGIEAWRNEIDSSIPAY</sequence>
<name>A0A383A2N3_9ZZZZ</name>
<accession>A0A383A2N3</accession>
<dbReference type="InterPro" id="IPR050229">
    <property type="entry name" value="GlpE_sulfurtransferase"/>
</dbReference>
<dbReference type="SUPFAM" id="SSF52821">
    <property type="entry name" value="Rhodanese/Cell cycle control phosphatase"/>
    <property type="match status" value="1"/>
</dbReference>
<feature type="non-terminal residue" evidence="2">
    <location>
        <position position="1"/>
    </location>
</feature>
<gene>
    <name evidence="2" type="ORF">METZ01_LOCUS455010</name>
</gene>
<dbReference type="EMBL" id="UINC01188777">
    <property type="protein sequence ID" value="SVE02156.1"/>
    <property type="molecule type" value="Genomic_DNA"/>
</dbReference>
<protein>
    <recommendedName>
        <fullName evidence="1">Rhodanese domain-containing protein</fullName>
    </recommendedName>
</protein>
<dbReference type="PROSITE" id="PS50206">
    <property type="entry name" value="RHODANESE_3"/>
    <property type="match status" value="1"/>
</dbReference>
<dbReference type="InterPro" id="IPR036873">
    <property type="entry name" value="Rhodanese-like_dom_sf"/>
</dbReference>
<dbReference type="PANTHER" id="PTHR43031">
    <property type="entry name" value="FAD-DEPENDENT OXIDOREDUCTASE"/>
    <property type="match status" value="1"/>
</dbReference>
<dbReference type="InterPro" id="IPR001763">
    <property type="entry name" value="Rhodanese-like_dom"/>
</dbReference>
<evidence type="ECO:0000259" key="1">
    <source>
        <dbReference type="PROSITE" id="PS50206"/>
    </source>
</evidence>
<dbReference type="Gene3D" id="3.40.250.10">
    <property type="entry name" value="Rhodanese-like domain"/>
    <property type="match status" value="1"/>
</dbReference>
<dbReference type="Pfam" id="PF00581">
    <property type="entry name" value="Rhodanese"/>
    <property type="match status" value="1"/>
</dbReference>
<proteinExistence type="predicted"/>